<reference evidence="2 3" key="2">
    <citation type="submission" date="2018-11" db="EMBL/GenBank/DDBJ databases">
        <authorList>
            <consortium name="Pathogen Informatics"/>
        </authorList>
    </citation>
    <scope>NUCLEOTIDE SEQUENCE [LARGE SCALE GENOMIC DNA]</scope>
    <source>
        <strain evidence="2">Dakar</strain>
        <strain evidence="3">Dakar, Senegal</strain>
    </source>
</reference>
<evidence type="ECO:0000313" key="4">
    <source>
        <dbReference type="WBParaSite" id="SCUD_0001887101-mRNA-1"/>
    </source>
</evidence>
<proteinExistence type="predicted"/>
<accession>A0A183KUX5</accession>
<sequence length="101" mass="11436">MKQLYNTTKKLAGKYSKPERPVKEKGRPITEIQQQRNRWVEYFEELSNRPAPMNPPDIGAAHTDLPIDVNPQTKEEIIMAIRQIKSGKAAGPDNIPAEALK</sequence>
<evidence type="ECO:0000313" key="3">
    <source>
        <dbReference type="Proteomes" id="UP000279833"/>
    </source>
</evidence>
<keyword evidence="3" id="KW-1185">Reference proteome</keyword>
<dbReference type="AlphaFoldDB" id="A0A183KUX5"/>
<protein>
    <submittedName>
        <fullName evidence="4">Reverse transcriptase domain-containing protein</fullName>
    </submittedName>
</protein>
<name>A0A183KUX5_9TREM</name>
<evidence type="ECO:0000313" key="2">
    <source>
        <dbReference type="EMBL" id="VDP67266.1"/>
    </source>
</evidence>
<feature type="region of interest" description="Disordered" evidence="1">
    <location>
        <begin position="1"/>
        <end position="29"/>
    </location>
</feature>
<evidence type="ECO:0000256" key="1">
    <source>
        <dbReference type="SAM" id="MobiDB-lite"/>
    </source>
</evidence>
<dbReference type="EMBL" id="UZAK01041632">
    <property type="protein sequence ID" value="VDP67266.1"/>
    <property type="molecule type" value="Genomic_DNA"/>
</dbReference>
<feature type="compositionally biased region" description="Basic and acidic residues" evidence="1">
    <location>
        <begin position="16"/>
        <end position="28"/>
    </location>
</feature>
<gene>
    <name evidence="2" type="ORF">SCUD_LOCUS18868</name>
</gene>
<dbReference type="STRING" id="6186.A0A183KUX5"/>
<dbReference type="WBParaSite" id="SCUD_0001887101-mRNA-1">
    <property type="protein sequence ID" value="SCUD_0001887101-mRNA-1"/>
    <property type="gene ID" value="SCUD_0001887101"/>
</dbReference>
<reference evidence="4" key="1">
    <citation type="submission" date="2016-06" db="UniProtKB">
        <authorList>
            <consortium name="WormBaseParasite"/>
        </authorList>
    </citation>
    <scope>IDENTIFICATION</scope>
</reference>
<dbReference type="Proteomes" id="UP000279833">
    <property type="component" value="Unassembled WGS sequence"/>
</dbReference>
<organism evidence="4">
    <name type="scientific">Schistosoma curassoni</name>
    <dbReference type="NCBI Taxonomy" id="6186"/>
    <lineage>
        <taxon>Eukaryota</taxon>
        <taxon>Metazoa</taxon>
        <taxon>Spiralia</taxon>
        <taxon>Lophotrochozoa</taxon>
        <taxon>Platyhelminthes</taxon>
        <taxon>Trematoda</taxon>
        <taxon>Digenea</taxon>
        <taxon>Strigeidida</taxon>
        <taxon>Schistosomatoidea</taxon>
        <taxon>Schistosomatidae</taxon>
        <taxon>Schistosoma</taxon>
    </lineage>
</organism>